<name>A0A828ZML2_ENTFC</name>
<comment type="caution">
    <text evidence="1">The sequence shown here is derived from an EMBL/GenBank/DDBJ whole genome shotgun (WGS) entry which is preliminary data.</text>
</comment>
<evidence type="ECO:0008006" key="3">
    <source>
        <dbReference type="Google" id="ProtNLM"/>
    </source>
</evidence>
<dbReference type="AlphaFoldDB" id="A0A828ZML2"/>
<proteinExistence type="predicted"/>
<dbReference type="RefSeq" id="WP_002311023.1">
    <property type="nucleotide sequence ID" value="NZ_KB029695.1"/>
</dbReference>
<protein>
    <recommendedName>
        <fullName evidence="3">Phage abortive infection protein</fullName>
    </recommendedName>
</protein>
<dbReference type="Pfam" id="PF14253">
    <property type="entry name" value="AbiH"/>
    <property type="match status" value="1"/>
</dbReference>
<gene>
    <name evidence="1" type="ORF">OIE_05339</name>
</gene>
<dbReference type="Proteomes" id="UP000010553">
    <property type="component" value="Unassembled WGS sequence"/>
</dbReference>
<accession>A0A828ZML2</accession>
<dbReference type="InterPro" id="IPR025935">
    <property type="entry name" value="AbiH"/>
</dbReference>
<organism evidence="1 2">
    <name type="scientific">Enterococcus faecium EnGen0003</name>
    <dbReference type="NCBI Taxonomy" id="1138901"/>
    <lineage>
        <taxon>Bacteria</taxon>
        <taxon>Bacillati</taxon>
        <taxon>Bacillota</taxon>
        <taxon>Bacilli</taxon>
        <taxon>Lactobacillales</taxon>
        <taxon>Enterococcaceae</taxon>
        <taxon>Enterococcus</taxon>
    </lineage>
</organism>
<evidence type="ECO:0000313" key="2">
    <source>
        <dbReference type="Proteomes" id="UP000010553"/>
    </source>
</evidence>
<evidence type="ECO:0000313" key="1">
    <source>
        <dbReference type="EMBL" id="ELB00551.1"/>
    </source>
</evidence>
<reference evidence="1 2" key="1">
    <citation type="submission" date="2012-12" db="EMBL/GenBank/DDBJ databases">
        <title>The Genome Sequence of Enterococcus faecium E1590.</title>
        <authorList>
            <consortium name="The Broad Institute Genome Sequencing Platform"/>
            <consortium name="The Broad Institute Genome Sequencing Center for Infectious Disease"/>
            <person name="Earl A.M."/>
            <person name="Gilmore M.S."/>
            <person name="van Schaik W."/>
            <person name="Lebreton F."/>
            <person name="Willems R.J."/>
            <person name="Walker B."/>
            <person name="Young S.K."/>
            <person name="Zeng Q."/>
            <person name="Gargeya S."/>
            <person name="Fitzgerald M."/>
            <person name="Haas B."/>
            <person name="Abouelleil A."/>
            <person name="Alvarado L."/>
            <person name="Arachchi H.M."/>
            <person name="Berlin A.M."/>
            <person name="Chapman S.B."/>
            <person name="Dewar J."/>
            <person name="Goldberg J."/>
            <person name="Griggs A."/>
            <person name="Gujja S."/>
            <person name="Hansen M."/>
            <person name="Howarth C."/>
            <person name="Imamovic A."/>
            <person name="Larimer J."/>
            <person name="McCowan C."/>
            <person name="Murphy C."/>
            <person name="Neiman D."/>
            <person name="Pearson M."/>
            <person name="Priest M."/>
            <person name="Roberts A."/>
            <person name="Saif S."/>
            <person name="Shea T."/>
            <person name="Sisk P."/>
            <person name="Sykes S."/>
            <person name="Wortman J."/>
            <person name="Nusbaum C."/>
            <person name="Birren B."/>
        </authorList>
    </citation>
    <scope>NUCLEOTIDE SEQUENCE [LARGE SCALE GENOMIC DNA]</scope>
    <source>
        <strain evidence="1 2">E1590</strain>
    </source>
</reference>
<dbReference type="EMBL" id="AHXC01000013">
    <property type="protein sequence ID" value="ELB00551.1"/>
    <property type="molecule type" value="Genomic_DNA"/>
</dbReference>
<sequence>MSTLYIIGNGFDLSHGLKTRYTDFSKWVEKSHSEIFDKIDTMINENNEVRSTADDKIGWFNFESSLHELIQSPVFEDYVEESKDYLIGYGHEDWSDSAHHDFQNMVYDYVVSLEELQQLFKEWIRKEIQPTIEHKIPKYQFSSDVLFFTFNYTDVLEILYKQPKENIYHIHGSYDDIIIGHSENFDNFIGDPYDEDADVRESEAARIVGNLHHSLNKNVPLQIKNFESTVFFEKLADVCEVKVIGHSYNHYDWPYFNLLNNAFSSNTRWILNYKTDKDLTNLKAMVHKIKIKNYEQHQI</sequence>